<comment type="caution">
    <text evidence="10">The sequence shown here is derived from an EMBL/GenBank/DDBJ whole genome shotgun (WGS) entry which is preliminary data.</text>
</comment>
<evidence type="ECO:0000256" key="3">
    <source>
        <dbReference type="ARBA" id="ARBA00029447"/>
    </source>
</evidence>
<feature type="domain" description="NIT" evidence="9">
    <location>
        <begin position="54"/>
        <end position="303"/>
    </location>
</feature>
<evidence type="ECO:0000259" key="9">
    <source>
        <dbReference type="PROSITE" id="PS50906"/>
    </source>
</evidence>
<dbReference type="InterPro" id="IPR010910">
    <property type="entry name" value="Nitrate/nitrite_sensing_bac"/>
</dbReference>
<dbReference type="Proteomes" id="UP000738517">
    <property type="component" value="Unassembled WGS sequence"/>
</dbReference>
<dbReference type="PROSITE" id="PS50906">
    <property type="entry name" value="NIT"/>
    <property type="match status" value="1"/>
</dbReference>
<dbReference type="Gene3D" id="1.10.287.950">
    <property type="entry name" value="Methyl-accepting chemotaxis protein"/>
    <property type="match status" value="1"/>
</dbReference>
<dbReference type="InterPro" id="IPR013587">
    <property type="entry name" value="Nitrate/nitrite_sensing"/>
</dbReference>
<keyword evidence="2 4" id="KW-0807">Transducer</keyword>
<dbReference type="CDD" id="cd06225">
    <property type="entry name" value="HAMP"/>
    <property type="match status" value="1"/>
</dbReference>
<feature type="domain" description="Methyl-accepting transducer" evidence="7">
    <location>
        <begin position="392"/>
        <end position="628"/>
    </location>
</feature>
<keyword evidence="5" id="KW-0175">Coiled coil</keyword>
<keyword evidence="6" id="KW-0812">Transmembrane</keyword>
<dbReference type="RefSeq" id="WP_160652968.1">
    <property type="nucleotide sequence ID" value="NZ_RSEJ01000015.1"/>
</dbReference>
<comment type="subcellular location">
    <subcellularLocation>
        <location evidence="1">Membrane</location>
    </subcellularLocation>
</comment>
<dbReference type="SMART" id="SM00283">
    <property type="entry name" value="MA"/>
    <property type="match status" value="1"/>
</dbReference>
<dbReference type="SMART" id="SM00304">
    <property type="entry name" value="HAMP"/>
    <property type="match status" value="1"/>
</dbReference>
<keyword evidence="11" id="KW-1185">Reference proteome</keyword>
<dbReference type="Pfam" id="PF00015">
    <property type="entry name" value="MCPsignal"/>
    <property type="match status" value="1"/>
</dbReference>
<dbReference type="InterPro" id="IPR004089">
    <property type="entry name" value="MCPsignal_dom"/>
</dbReference>
<evidence type="ECO:0000259" key="8">
    <source>
        <dbReference type="PROSITE" id="PS50885"/>
    </source>
</evidence>
<feature type="transmembrane region" description="Helical" evidence="6">
    <location>
        <begin position="312"/>
        <end position="333"/>
    </location>
</feature>
<sequence length="674" mass="74670">MFNPTRALNIRTTLITVFVIPTLLLLIFIGIQIKNANEQLINAELSQETVALFNLYDNVAHQFAVERGLTAGVIAAKGQGKQRDALQKQRDVADDAYNSLLAFRPESLDPAVVSTLLSEVKAQLDKRQNIRSQVDSLNLVDSPFAYYSNVNRLSLDNLAIVMSLVSNRELKQELQGLLSLLVIKEQAGMARGALNGTFAGKKSTLDRYAQISTYIKAESYALRQAKMLLTGEHLKQLQEITRNSTWQQVMDIQQQYLAQKNNLSTVNGPEASAWFALATERIGMVKKVRDSLAADINDKAIQDSADASMMRIVYIAVTLLIVLPLILLTIRVVNNVRRRVESFTAQLDKMASNKDLTIRLSDGNRDEFGEIAQHFDHLAVSLGETLNKAHQVASQTEKEMVAMVTLVNQAHNASEQTHLRCDNIATAMTEMAQTSEQVAEITVDAQRGTDSVKDNAEACHKHSEQSFTSTTTLLESVNQTFDCIEILEKQMGNVSEILDTINAISEQTNLLALNAAIEAARAGEQGRGFAVVADEVRTLAQRSKQSTEDIRQLLSGIGQNAKDSFDNMQQSREASYETQEVVSDTKSLVENLIVTVNEIAEFNASIATASNEQSQTAKSVDTDVDELLEMADNTKKTIVDIQQEMELVKLRMTELVDEVNKFTIDDPSAQIRLR</sequence>
<evidence type="ECO:0000256" key="4">
    <source>
        <dbReference type="PROSITE-ProRule" id="PRU00284"/>
    </source>
</evidence>
<dbReference type="CDD" id="cd11386">
    <property type="entry name" value="MCP_signal"/>
    <property type="match status" value="1"/>
</dbReference>
<dbReference type="Pfam" id="PF08376">
    <property type="entry name" value="NIT"/>
    <property type="match status" value="1"/>
</dbReference>
<organism evidence="10 11">
    <name type="scientific">Photobacterium alginatilyticum</name>
    <dbReference type="NCBI Taxonomy" id="1775171"/>
    <lineage>
        <taxon>Bacteria</taxon>
        <taxon>Pseudomonadati</taxon>
        <taxon>Pseudomonadota</taxon>
        <taxon>Gammaproteobacteria</taxon>
        <taxon>Vibrionales</taxon>
        <taxon>Vibrionaceae</taxon>
        <taxon>Photobacterium</taxon>
    </lineage>
</organism>
<evidence type="ECO:0000313" key="11">
    <source>
        <dbReference type="Proteomes" id="UP000738517"/>
    </source>
</evidence>
<feature type="domain" description="HAMP" evidence="8">
    <location>
        <begin position="334"/>
        <end position="387"/>
    </location>
</feature>
<evidence type="ECO:0000256" key="6">
    <source>
        <dbReference type="SAM" id="Phobius"/>
    </source>
</evidence>
<dbReference type="Pfam" id="PF00672">
    <property type="entry name" value="HAMP"/>
    <property type="match status" value="1"/>
</dbReference>
<proteinExistence type="inferred from homology"/>
<dbReference type="InterPro" id="IPR003660">
    <property type="entry name" value="HAMP_dom"/>
</dbReference>
<name>A0ABW9YKE3_9GAMM</name>
<gene>
    <name evidence="10" type="ORF">EIZ48_14965</name>
</gene>
<comment type="similarity">
    <text evidence="3">Belongs to the methyl-accepting chemotaxis (MCP) protein family.</text>
</comment>
<accession>A0ABW9YKE3</accession>
<evidence type="ECO:0000259" key="7">
    <source>
        <dbReference type="PROSITE" id="PS50111"/>
    </source>
</evidence>
<evidence type="ECO:0000256" key="5">
    <source>
        <dbReference type="SAM" id="Coils"/>
    </source>
</evidence>
<dbReference type="PROSITE" id="PS50111">
    <property type="entry name" value="CHEMOTAXIS_TRANSDUC_2"/>
    <property type="match status" value="1"/>
</dbReference>
<evidence type="ECO:0000256" key="2">
    <source>
        <dbReference type="ARBA" id="ARBA00023224"/>
    </source>
</evidence>
<protein>
    <submittedName>
        <fullName evidence="10">HAMP domain-containing protein</fullName>
    </submittedName>
</protein>
<dbReference type="EMBL" id="RSEJ01000015">
    <property type="protein sequence ID" value="NBI53875.1"/>
    <property type="molecule type" value="Genomic_DNA"/>
</dbReference>
<dbReference type="PROSITE" id="PS50885">
    <property type="entry name" value="HAMP"/>
    <property type="match status" value="1"/>
</dbReference>
<feature type="coiled-coil region" evidence="5">
    <location>
        <begin position="624"/>
        <end position="658"/>
    </location>
</feature>
<dbReference type="SUPFAM" id="SSF58104">
    <property type="entry name" value="Methyl-accepting chemotaxis protein (MCP) signaling domain"/>
    <property type="match status" value="1"/>
</dbReference>
<keyword evidence="6" id="KW-0472">Membrane</keyword>
<evidence type="ECO:0000256" key="1">
    <source>
        <dbReference type="ARBA" id="ARBA00004370"/>
    </source>
</evidence>
<reference evidence="10 11" key="1">
    <citation type="journal article" date="2017" name="Int. J. Syst. Evol. Microbiol.">
        <title>Photobacterium alginatilyticum sp. nov., a marine bacterium isolated from bottom seawater.</title>
        <authorList>
            <person name="Wang X."/>
            <person name="Wang Y."/>
            <person name="Yang X."/>
            <person name="Sun H."/>
            <person name="Li B."/>
            <person name="Zhang X.H."/>
        </authorList>
    </citation>
    <scope>NUCLEOTIDE SEQUENCE [LARGE SCALE GENOMIC DNA]</scope>
    <source>
        <strain evidence="10 11">P03D4</strain>
    </source>
</reference>
<dbReference type="PANTHER" id="PTHR32089">
    <property type="entry name" value="METHYL-ACCEPTING CHEMOTAXIS PROTEIN MCPB"/>
    <property type="match status" value="1"/>
</dbReference>
<feature type="transmembrane region" description="Helical" evidence="6">
    <location>
        <begin position="12"/>
        <end position="31"/>
    </location>
</feature>
<keyword evidence="6" id="KW-1133">Transmembrane helix</keyword>
<evidence type="ECO:0000313" key="10">
    <source>
        <dbReference type="EMBL" id="NBI53875.1"/>
    </source>
</evidence>
<dbReference type="PANTHER" id="PTHR32089:SF112">
    <property type="entry name" value="LYSOZYME-LIKE PROTEIN-RELATED"/>
    <property type="match status" value="1"/>
</dbReference>